<dbReference type="InterPro" id="IPR050266">
    <property type="entry name" value="AB_hydrolase_sf"/>
</dbReference>
<evidence type="ECO:0000313" key="2">
    <source>
        <dbReference type="EMBL" id="OGN11178.1"/>
    </source>
</evidence>
<gene>
    <name evidence="2" type="ORF">A3C71_00275</name>
</gene>
<dbReference type="Proteomes" id="UP000178197">
    <property type="component" value="Unassembled WGS sequence"/>
</dbReference>
<dbReference type="InterPro" id="IPR029058">
    <property type="entry name" value="AB_hydrolase_fold"/>
</dbReference>
<dbReference type="Gene3D" id="3.40.50.1820">
    <property type="entry name" value="alpha/beta hydrolase"/>
    <property type="match status" value="1"/>
</dbReference>
<dbReference type="PANTHER" id="PTHR43798">
    <property type="entry name" value="MONOACYLGLYCEROL LIPASE"/>
    <property type="match status" value="1"/>
</dbReference>
<evidence type="ECO:0000259" key="1">
    <source>
        <dbReference type="Pfam" id="PF12146"/>
    </source>
</evidence>
<protein>
    <recommendedName>
        <fullName evidence="1">Serine aminopeptidase S33 domain-containing protein</fullName>
    </recommendedName>
</protein>
<feature type="domain" description="Serine aminopeptidase S33" evidence="1">
    <location>
        <begin position="53"/>
        <end position="171"/>
    </location>
</feature>
<dbReference type="AlphaFoldDB" id="A0A1F8FF72"/>
<accession>A0A1F8FF72</accession>
<comment type="caution">
    <text evidence="2">The sequence shown here is derived from an EMBL/GenBank/DDBJ whole genome shotgun (WGS) entry which is preliminary data.</text>
</comment>
<dbReference type="Pfam" id="PF12146">
    <property type="entry name" value="Hydrolase_4"/>
    <property type="match status" value="1"/>
</dbReference>
<name>A0A1F8FF72_9BACT</name>
<evidence type="ECO:0000313" key="3">
    <source>
        <dbReference type="Proteomes" id="UP000178197"/>
    </source>
</evidence>
<reference evidence="2 3" key="1">
    <citation type="journal article" date="2016" name="Nat. Commun.">
        <title>Thousands of microbial genomes shed light on interconnected biogeochemical processes in an aquifer system.</title>
        <authorList>
            <person name="Anantharaman K."/>
            <person name="Brown C.T."/>
            <person name="Hug L.A."/>
            <person name="Sharon I."/>
            <person name="Castelle C.J."/>
            <person name="Probst A.J."/>
            <person name="Thomas B.C."/>
            <person name="Singh A."/>
            <person name="Wilkins M.J."/>
            <person name="Karaoz U."/>
            <person name="Brodie E.L."/>
            <person name="Williams K.H."/>
            <person name="Hubbard S.S."/>
            <person name="Banfield J.F."/>
        </authorList>
    </citation>
    <scope>NUCLEOTIDE SEQUENCE [LARGE SCALE GENOMIC DNA]</scope>
</reference>
<dbReference type="InterPro" id="IPR022742">
    <property type="entry name" value="Hydrolase_4"/>
</dbReference>
<organism evidence="2 3">
    <name type="scientific">Candidatus Yanofskybacteria bacterium RIFCSPHIGHO2_02_FULL_43_15c</name>
    <dbReference type="NCBI Taxonomy" id="1802679"/>
    <lineage>
        <taxon>Bacteria</taxon>
        <taxon>Candidatus Yanofskyibacteriota</taxon>
    </lineage>
</organism>
<proteinExistence type="predicted"/>
<dbReference type="GO" id="GO:0016020">
    <property type="term" value="C:membrane"/>
    <property type="evidence" value="ECO:0007669"/>
    <property type="project" value="TreeGrafter"/>
</dbReference>
<dbReference type="PANTHER" id="PTHR43798:SF33">
    <property type="entry name" value="HYDROLASE, PUTATIVE (AFU_ORTHOLOGUE AFUA_2G14860)-RELATED"/>
    <property type="match status" value="1"/>
</dbReference>
<dbReference type="SUPFAM" id="SSF53474">
    <property type="entry name" value="alpha/beta-Hydrolases"/>
    <property type="match status" value="1"/>
</dbReference>
<sequence>MKRFLILILSVLVAVAASYYIFNYKLKLPYMEKIVFKTTDNKSIHANLFRAENPKGWLLFIHMMPADRESWNEFAEEAQNVGYESLAIDLRGHGESDSGPNGYLNFSDAEHQASIADLEAGWEFLQSRGAVADKTTVIGASIGANLSLQFLTQHPEISGGVLLSPGNYKGIDSALLVKKLAGNQKIIFAASRKDDMVTGNNAEQNQQYYNLATQVKNRHLILFDGVGHGTGLFKLKTEYDLSKATINFLNNGFIN</sequence>
<dbReference type="EMBL" id="MGJT01000034">
    <property type="protein sequence ID" value="OGN11178.1"/>
    <property type="molecule type" value="Genomic_DNA"/>
</dbReference>